<sequence>MEEKKSLSEDHSGSKRRYSDPETETYSFWMPGMAVKDEMPTKQRRVIEKANCIFNELRVLVLQDMERKIQRDLQERKTSKQIADNYPLLPREPSSSSLTPSETASDIPESPELSQESTTKVGKTTPCLQPMPRDAFDVAQNRSDETHIDHNEIRVIKFGSNQARKCLSGSDIPLCPMI</sequence>
<feature type="region of interest" description="Disordered" evidence="1">
    <location>
        <begin position="72"/>
        <end position="132"/>
    </location>
</feature>
<feature type="compositionally biased region" description="Polar residues" evidence="1">
    <location>
        <begin position="112"/>
        <end position="122"/>
    </location>
</feature>
<keyword evidence="4" id="KW-1185">Reference proteome</keyword>
<dbReference type="EMBL" id="JH993284">
    <property type="protein sequence ID" value="EKX31422.1"/>
    <property type="molecule type" value="Genomic_DNA"/>
</dbReference>
<dbReference type="EnsemblProtists" id="EKX31422">
    <property type="protein sequence ID" value="EKX31422"/>
    <property type="gene ID" value="GUITHDRAFT_122382"/>
</dbReference>
<feature type="region of interest" description="Disordered" evidence="1">
    <location>
        <begin position="1"/>
        <end position="26"/>
    </location>
</feature>
<dbReference type="KEGG" id="gtt:GUITHDRAFT_122382"/>
<name>L1I5R8_GUITC</name>
<feature type="compositionally biased region" description="Low complexity" evidence="1">
    <location>
        <begin position="87"/>
        <end position="105"/>
    </location>
</feature>
<proteinExistence type="predicted"/>
<evidence type="ECO:0000313" key="2">
    <source>
        <dbReference type="EMBL" id="EKX31422.1"/>
    </source>
</evidence>
<dbReference type="HOGENOM" id="CLU_1513340_0_0_1"/>
<dbReference type="Proteomes" id="UP000011087">
    <property type="component" value="Unassembled WGS sequence"/>
</dbReference>
<evidence type="ECO:0000313" key="3">
    <source>
        <dbReference type="EnsemblProtists" id="EKX31422"/>
    </source>
</evidence>
<reference evidence="4" key="2">
    <citation type="submission" date="2012-11" db="EMBL/GenBank/DDBJ databases">
        <authorList>
            <person name="Kuo A."/>
            <person name="Curtis B.A."/>
            <person name="Tanifuji G."/>
            <person name="Burki F."/>
            <person name="Gruber A."/>
            <person name="Irimia M."/>
            <person name="Maruyama S."/>
            <person name="Arias M.C."/>
            <person name="Ball S.G."/>
            <person name="Gile G.H."/>
            <person name="Hirakawa Y."/>
            <person name="Hopkins J.F."/>
            <person name="Rensing S.A."/>
            <person name="Schmutz J."/>
            <person name="Symeonidi A."/>
            <person name="Elias M."/>
            <person name="Eveleigh R.J."/>
            <person name="Herman E.K."/>
            <person name="Klute M.J."/>
            <person name="Nakayama T."/>
            <person name="Obornik M."/>
            <person name="Reyes-Prieto A."/>
            <person name="Armbrust E.V."/>
            <person name="Aves S.J."/>
            <person name="Beiko R.G."/>
            <person name="Coutinho P."/>
            <person name="Dacks J.B."/>
            <person name="Durnford D.G."/>
            <person name="Fast N.M."/>
            <person name="Green B.R."/>
            <person name="Grisdale C."/>
            <person name="Hempe F."/>
            <person name="Henrissat B."/>
            <person name="Hoppner M.P."/>
            <person name="Ishida K.-I."/>
            <person name="Kim E."/>
            <person name="Koreny L."/>
            <person name="Kroth P.G."/>
            <person name="Liu Y."/>
            <person name="Malik S.-B."/>
            <person name="Maier U.G."/>
            <person name="McRose D."/>
            <person name="Mock T."/>
            <person name="Neilson J.A."/>
            <person name="Onodera N.T."/>
            <person name="Poole A.M."/>
            <person name="Pritham E.J."/>
            <person name="Richards T.A."/>
            <person name="Rocap G."/>
            <person name="Roy S.W."/>
            <person name="Sarai C."/>
            <person name="Schaack S."/>
            <person name="Shirato S."/>
            <person name="Slamovits C.H."/>
            <person name="Spencer D.F."/>
            <person name="Suzuki S."/>
            <person name="Worden A.Z."/>
            <person name="Zauner S."/>
            <person name="Barry K."/>
            <person name="Bell C."/>
            <person name="Bharti A.K."/>
            <person name="Crow J.A."/>
            <person name="Grimwood J."/>
            <person name="Kramer R."/>
            <person name="Lindquist E."/>
            <person name="Lucas S."/>
            <person name="Salamov A."/>
            <person name="McFadden G.I."/>
            <person name="Lane C.E."/>
            <person name="Keeling P.J."/>
            <person name="Gray M.W."/>
            <person name="Grigoriev I.V."/>
            <person name="Archibald J.M."/>
        </authorList>
    </citation>
    <scope>NUCLEOTIDE SEQUENCE</scope>
    <source>
        <strain evidence="4">CCMP2712</strain>
    </source>
</reference>
<evidence type="ECO:0000256" key="1">
    <source>
        <dbReference type="SAM" id="MobiDB-lite"/>
    </source>
</evidence>
<feature type="compositionally biased region" description="Basic and acidic residues" evidence="1">
    <location>
        <begin position="1"/>
        <end position="20"/>
    </location>
</feature>
<organism evidence="2">
    <name type="scientific">Guillardia theta (strain CCMP2712)</name>
    <name type="common">Cryptophyte</name>
    <dbReference type="NCBI Taxonomy" id="905079"/>
    <lineage>
        <taxon>Eukaryota</taxon>
        <taxon>Cryptophyceae</taxon>
        <taxon>Pyrenomonadales</taxon>
        <taxon>Geminigeraceae</taxon>
        <taxon>Guillardia</taxon>
    </lineage>
</organism>
<dbReference type="GeneID" id="17288143"/>
<evidence type="ECO:0000313" key="4">
    <source>
        <dbReference type="Proteomes" id="UP000011087"/>
    </source>
</evidence>
<dbReference type="PaxDb" id="55529-EKX31422"/>
<protein>
    <submittedName>
        <fullName evidence="2 3">Uncharacterized protein</fullName>
    </submittedName>
</protein>
<reference evidence="2 4" key="1">
    <citation type="journal article" date="2012" name="Nature">
        <title>Algal genomes reveal evolutionary mosaicism and the fate of nucleomorphs.</title>
        <authorList>
            <consortium name="DOE Joint Genome Institute"/>
            <person name="Curtis B.A."/>
            <person name="Tanifuji G."/>
            <person name="Burki F."/>
            <person name="Gruber A."/>
            <person name="Irimia M."/>
            <person name="Maruyama S."/>
            <person name="Arias M.C."/>
            <person name="Ball S.G."/>
            <person name="Gile G.H."/>
            <person name="Hirakawa Y."/>
            <person name="Hopkins J.F."/>
            <person name="Kuo A."/>
            <person name="Rensing S.A."/>
            <person name="Schmutz J."/>
            <person name="Symeonidi A."/>
            <person name="Elias M."/>
            <person name="Eveleigh R.J."/>
            <person name="Herman E.K."/>
            <person name="Klute M.J."/>
            <person name="Nakayama T."/>
            <person name="Obornik M."/>
            <person name="Reyes-Prieto A."/>
            <person name="Armbrust E.V."/>
            <person name="Aves S.J."/>
            <person name="Beiko R.G."/>
            <person name="Coutinho P."/>
            <person name="Dacks J.B."/>
            <person name="Durnford D.G."/>
            <person name="Fast N.M."/>
            <person name="Green B.R."/>
            <person name="Grisdale C.J."/>
            <person name="Hempel F."/>
            <person name="Henrissat B."/>
            <person name="Hoppner M.P."/>
            <person name="Ishida K."/>
            <person name="Kim E."/>
            <person name="Koreny L."/>
            <person name="Kroth P.G."/>
            <person name="Liu Y."/>
            <person name="Malik S.B."/>
            <person name="Maier U.G."/>
            <person name="McRose D."/>
            <person name="Mock T."/>
            <person name="Neilson J.A."/>
            <person name="Onodera N.T."/>
            <person name="Poole A.M."/>
            <person name="Pritham E.J."/>
            <person name="Richards T.A."/>
            <person name="Rocap G."/>
            <person name="Roy S.W."/>
            <person name="Sarai C."/>
            <person name="Schaack S."/>
            <person name="Shirato S."/>
            <person name="Slamovits C.H."/>
            <person name="Spencer D.F."/>
            <person name="Suzuki S."/>
            <person name="Worden A.Z."/>
            <person name="Zauner S."/>
            <person name="Barry K."/>
            <person name="Bell C."/>
            <person name="Bharti A.K."/>
            <person name="Crow J.A."/>
            <person name="Grimwood J."/>
            <person name="Kramer R."/>
            <person name="Lindquist E."/>
            <person name="Lucas S."/>
            <person name="Salamov A."/>
            <person name="McFadden G.I."/>
            <person name="Lane C.E."/>
            <person name="Keeling P.J."/>
            <person name="Gray M.W."/>
            <person name="Grigoriev I.V."/>
            <person name="Archibald J.M."/>
        </authorList>
    </citation>
    <scope>NUCLEOTIDE SEQUENCE</scope>
    <source>
        <strain evidence="2 4">CCMP2712</strain>
    </source>
</reference>
<reference evidence="3" key="3">
    <citation type="submission" date="2016-03" db="UniProtKB">
        <authorList>
            <consortium name="EnsemblProtists"/>
        </authorList>
    </citation>
    <scope>IDENTIFICATION</scope>
</reference>
<dbReference type="RefSeq" id="XP_005818402.1">
    <property type="nucleotide sequence ID" value="XM_005818345.1"/>
</dbReference>
<gene>
    <name evidence="2" type="ORF">GUITHDRAFT_122382</name>
</gene>
<accession>L1I5R8</accession>
<dbReference type="AlphaFoldDB" id="L1I5R8"/>